<feature type="transmembrane region" description="Helical" evidence="2">
    <location>
        <begin position="171"/>
        <end position="190"/>
    </location>
</feature>
<dbReference type="SUPFAM" id="SSF53335">
    <property type="entry name" value="S-adenosyl-L-methionine-dependent methyltransferases"/>
    <property type="match status" value="1"/>
</dbReference>
<feature type="transmembrane region" description="Helical" evidence="2">
    <location>
        <begin position="49"/>
        <end position="70"/>
    </location>
</feature>
<feature type="transmembrane region" description="Helical" evidence="2">
    <location>
        <begin position="721"/>
        <end position="737"/>
    </location>
</feature>
<dbReference type="PANTHER" id="PTHR43317:SF1">
    <property type="entry name" value="THERMOSPERMINE SYNTHASE ACAULIS5"/>
    <property type="match status" value="1"/>
</dbReference>
<proteinExistence type="predicted"/>
<feature type="transmembrane region" description="Helical" evidence="2">
    <location>
        <begin position="662"/>
        <end position="683"/>
    </location>
</feature>
<sequence>MDVESEESSRVGASRRGEPRPHVDLFLISFLILFAELACIRWFGSTVAFLTFFTNIVLLASFLGMSVGLMAASRRADLTRTWLPLLAAAVIVSILAAKAHDSWGQLAIEVGEQRKSPQQIFFGAENSGRNPAHFLVPIEVAAAFFFALIAASFLGLGQAMGRAFDAIPGRVAAYTTDVLGSLAGIAAFGLCSYHELPAYAWFAVIAVAGLALARHLTRAEFVAQWALLLAVAWLAYDEGRRAEVFWSPYYKVVYEPRLGLMTTNNIGHQQMVDVPRTGSAYVLPHLMARDAGAGDFADVAIVGAGSGNDVAAALAYGAKTVDAVEIEPVLNAIGRRDHPAHPYSDPRVTIHLDDGRSFLRRTSKSFDLIKYALVDSLVLHSGYTSLRLESFLFTEEAMRDVKARLKPGGVFLMCNYYRQGWVIGRLVQSAEKVFGTRPLVLSLPYQAKIDDKASGGFTLILVGASADSPVARIRERLEKDGAYWANGTPTRHDTVNAYGEKPPKAEGSAGDWQKIAESSVDAPDVGPLPTDDWPFLYLREARIPNLNLRGMAIVAVISAVLLLSFAPRGSLARFDGRMFFLGAGFMLLETKGVVHMALLFGATWVVNSLVFFSILVMILLSNLYVSTMRPARLWPHYGLLLVALGVNVLVPMHAFLDLPGAWKTAASCAVVFVPVFFAGVVFATTFRDRASPDVAFGWNVAGVVLGGLSENLSMVLGFDRLLLAAVAFYALSALLGPRRVPAVAAA</sequence>
<feature type="transmembrane region" description="Helical" evidence="2">
    <location>
        <begin position="637"/>
        <end position="656"/>
    </location>
</feature>
<dbReference type="Pfam" id="PF01564">
    <property type="entry name" value="Spermine_synth"/>
    <property type="match status" value="1"/>
</dbReference>
<dbReference type="GO" id="GO:0004766">
    <property type="term" value="F:spermidine synthase activity"/>
    <property type="evidence" value="ECO:0007669"/>
    <property type="project" value="UniProtKB-EC"/>
</dbReference>
<dbReference type="CDD" id="cd02440">
    <property type="entry name" value="AdoMet_MTases"/>
    <property type="match status" value="1"/>
</dbReference>
<dbReference type="OrthoDB" id="7510320at2"/>
<keyword evidence="2" id="KW-1133">Transmembrane helix</keyword>
<dbReference type="Proteomes" id="UP000324233">
    <property type="component" value="Chromosome"/>
</dbReference>
<evidence type="ECO:0000313" key="4">
    <source>
        <dbReference type="Proteomes" id="UP000324233"/>
    </source>
</evidence>
<evidence type="ECO:0000313" key="3">
    <source>
        <dbReference type="EMBL" id="QEH35574.1"/>
    </source>
</evidence>
<dbReference type="InterPro" id="IPR029063">
    <property type="entry name" value="SAM-dependent_MTases_sf"/>
</dbReference>
<feature type="transmembrane region" description="Helical" evidence="2">
    <location>
        <begin position="578"/>
        <end position="598"/>
    </location>
</feature>
<feature type="transmembrane region" description="Helical" evidence="2">
    <location>
        <begin position="196"/>
        <end position="213"/>
    </location>
</feature>
<name>A0A5B9W5U3_9BACT</name>
<dbReference type="AlphaFoldDB" id="A0A5B9W5U3"/>
<protein>
    <submittedName>
        <fullName evidence="3">Spermidine synthase</fullName>
        <ecNumber evidence="3">2.5.1.16</ecNumber>
    </submittedName>
</protein>
<keyword evidence="1" id="KW-0620">Polyamine biosynthesis</keyword>
<dbReference type="EMBL" id="CP042997">
    <property type="protein sequence ID" value="QEH35574.1"/>
    <property type="molecule type" value="Genomic_DNA"/>
</dbReference>
<dbReference type="RefSeq" id="WP_148595361.1">
    <property type="nucleotide sequence ID" value="NZ_CP042997.1"/>
</dbReference>
<reference evidence="3 4" key="1">
    <citation type="submission" date="2019-08" db="EMBL/GenBank/DDBJ databases">
        <title>Deep-cultivation of Planctomycetes and their phenomic and genomic characterization uncovers novel biology.</title>
        <authorList>
            <person name="Wiegand S."/>
            <person name="Jogler M."/>
            <person name="Boedeker C."/>
            <person name="Pinto D."/>
            <person name="Vollmers J."/>
            <person name="Rivas-Marin E."/>
            <person name="Kohn T."/>
            <person name="Peeters S.H."/>
            <person name="Heuer A."/>
            <person name="Rast P."/>
            <person name="Oberbeckmann S."/>
            <person name="Bunk B."/>
            <person name="Jeske O."/>
            <person name="Meyerdierks A."/>
            <person name="Storesund J.E."/>
            <person name="Kallscheuer N."/>
            <person name="Luecker S."/>
            <person name="Lage O.M."/>
            <person name="Pohl T."/>
            <person name="Merkel B.J."/>
            <person name="Hornburger P."/>
            <person name="Mueller R.-W."/>
            <person name="Bruemmer F."/>
            <person name="Labrenz M."/>
            <person name="Spormann A.M."/>
            <person name="Op den Camp H."/>
            <person name="Overmann J."/>
            <person name="Amann R."/>
            <person name="Jetten M.S.M."/>
            <person name="Mascher T."/>
            <person name="Medema M.H."/>
            <person name="Devos D.P."/>
            <person name="Kaster A.-K."/>
            <person name="Ovreas L."/>
            <person name="Rohde M."/>
            <person name="Galperin M.Y."/>
            <person name="Jogler C."/>
        </authorList>
    </citation>
    <scope>NUCLEOTIDE SEQUENCE [LARGE SCALE GENOMIC DNA]</scope>
    <source>
        <strain evidence="3 4">OJF2</strain>
    </source>
</reference>
<organism evidence="3 4">
    <name type="scientific">Aquisphaera giovannonii</name>
    <dbReference type="NCBI Taxonomy" id="406548"/>
    <lineage>
        <taxon>Bacteria</taxon>
        <taxon>Pseudomonadati</taxon>
        <taxon>Planctomycetota</taxon>
        <taxon>Planctomycetia</taxon>
        <taxon>Isosphaerales</taxon>
        <taxon>Isosphaeraceae</taxon>
        <taxon>Aquisphaera</taxon>
    </lineage>
</organism>
<dbReference type="GO" id="GO:0006596">
    <property type="term" value="P:polyamine biosynthetic process"/>
    <property type="evidence" value="ECO:0007669"/>
    <property type="project" value="UniProtKB-KW"/>
</dbReference>
<dbReference type="Gene3D" id="3.40.50.150">
    <property type="entry name" value="Vaccinia Virus protein VP39"/>
    <property type="match status" value="1"/>
</dbReference>
<gene>
    <name evidence="3" type="primary">speE_1</name>
    <name evidence="3" type="ORF">OJF2_41270</name>
</gene>
<dbReference type="PANTHER" id="PTHR43317">
    <property type="entry name" value="THERMOSPERMINE SYNTHASE ACAULIS5"/>
    <property type="match status" value="1"/>
</dbReference>
<feature type="transmembrane region" description="Helical" evidence="2">
    <location>
        <begin position="25"/>
        <end position="43"/>
    </location>
</feature>
<accession>A0A5B9W5U3</accession>
<feature type="transmembrane region" description="Helical" evidence="2">
    <location>
        <begin position="604"/>
        <end position="625"/>
    </location>
</feature>
<evidence type="ECO:0000256" key="1">
    <source>
        <dbReference type="ARBA" id="ARBA00023115"/>
    </source>
</evidence>
<feature type="transmembrane region" description="Helical" evidence="2">
    <location>
        <begin position="546"/>
        <end position="566"/>
    </location>
</feature>
<keyword evidence="2" id="KW-0472">Membrane</keyword>
<feature type="transmembrane region" description="Helical" evidence="2">
    <location>
        <begin position="134"/>
        <end position="159"/>
    </location>
</feature>
<keyword evidence="4" id="KW-1185">Reference proteome</keyword>
<feature type="transmembrane region" description="Helical" evidence="2">
    <location>
        <begin position="695"/>
        <end position="715"/>
    </location>
</feature>
<dbReference type="KEGG" id="agv:OJF2_41270"/>
<keyword evidence="3" id="KW-0808">Transferase</keyword>
<evidence type="ECO:0000256" key="2">
    <source>
        <dbReference type="SAM" id="Phobius"/>
    </source>
</evidence>
<keyword evidence="2" id="KW-0812">Transmembrane</keyword>
<dbReference type="EC" id="2.5.1.16" evidence="3"/>